<evidence type="ECO:0000256" key="1">
    <source>
        <dbReference type="ARBA" id="ARBA00006525"/>
    </source>
</evidence>
<accession>A0A0G0PZH4</accession>
<comment type="similarity">
    <text evidence="1">Belongs to the DprA/Smf family.</text>
</comment>
<dbReference type="PANTHER" id="PTHR43022">
    <property type="entry name" value="PROTEIN SMF"/>
    <property type="match status" value="1"/>
</dbReference>
<dbReference type="EMBL" id="LBVV01000007">
    <property type="protein sequence ID" value="KKQ94821.1"/>
    <property type="molecule type" value="Genomic_DNA"/>
</dbReference>
<dbReference type="InterPro" id="IPR057666">
    <property type="entry name" value="DrpA_SLOG"/>
</dbReference>
<dbReference type="Gene3D" id="3.40.50.450">
    <property type="match status" value="1"/>
</dbReference>
<dbReference type="Pfam" id="PF02481">
    <property type="entry name" value="DNA_processg_A"/>
    <property type="match status" value="1"/>
</dbReference>
<dbReference type="InterPro" id="IPR003488">
    <property type="entry name" value="DprA"/>
</dbReference>
<dbReference type="PANTHER" id="PTHR43022:SF1">
    <property type="entry name" value="PROTEIN SMF"/>
    <property type="match status" value="1"/>
</dbReference>
<dbReference type="Proteomes" id="UP000034207">
    <property type="component" value="Unassembled WGS sequence"/>
</dbReference>
<dbReference type="GO" id="GO:0009294">
    <property type="term" value="P:DNA-mediated transformation"/>
    <property type="evidence" value="ECO:0007669"/>
    <property type="project" value="InterPro"/>
</dbReference>
<evidence type="ECO:0000313" key="3">
    <source>
        <dbReference type="EMBL" id="KKQ94821.1"/>
    </source>
</evidence>
<protein>
    <submittedName>
        <fullName evidence="3">Transcriptional regulator, MarR family</fullName>
    </submittedName>
</protein>
<reference evidence="3 4" key="1">
    <citation type="journal article" date="2015" name="Nature">
        <title>rRNA introns, odd ribosomes, and small enigmatic genomes across a large radiation of phyla.</title>
        <authorList>
            <person name="Brown C.T."/>
            <person name="Hug L.A."/>
            <person name="Thomas B.C."/>
            <person name="Sharon I."/>
            <person name="Castelle C.J."/>
            <person name="Singh A."/>
            <person name="Wilkins M.J."/>
            <person name="Williams K.H."/>
            <person name="Banfield J.F."/>
        </authorList>
    </citation>
    <scope>NUCLEOTIDE SEQUENCE [LARGE SCALE GENOMIC DNA]</scope>
</reference>
<organism evidence="3 4">
    <name type="scientific">candidate division CPR2 bacterium GW2011_GWC2_39_10</name>
    <dbReference type="NCBI Taxonomy" id="1618345"/>
    <lineage>
        <taxon>Bacteria</taxon>
        <taxon>Bacteria division CPR2</taxon>
    </lineage>
</organism>
<dbReference type="PATRIC" id="fig|1618345.3.peg.447"/>
<name>A0A0G0PZH4_UNCC2</name>
<dbReference type="SUPFAM" id="SSF102405">
    <property type="entry name" value="MCP/YpsA-like"/>
    <property type="match status" value="1"/>
</dbReference>
<evidence type="ECO:0000313" key="4">
    <source>
        <dbReference type="Proteomes" id="UP000034207"/>
    </source>
</evidence>
<comment type="caution">
    <text evidence="3">The sequence shown here is derived from an EMBL/GenBank/DDBJ whole genome shotgun (WGS) entry which is preliminary data.</text>
</comment>
<proteinExistence type="inferred from homology"/>
<sequence length="359" mass="39462">MDKKDKEILITIDKMQLFSPSTFLKLLEYFKSVRNIWNAPKQTLRQCGLIKEKEINIYFDQKKIIEPFGIVKTLSEKNINAVSLFDADYPEKLKNISDPPIVLYIRGALNFEPKIPAIGIVGSRKATLDGRIITKEIAATLARTGMVIVSGLAEGIDSEAHRGCLEARGKTIAVLGTPIDRIYPAHNLALASKILTTGGTIVSEYPPGIRTQRYHFVGRNRIIAALSDGVLLVEAAEKSGALITADFALDFGKDVYSVPGSPLSLNSKGTNNLIKMGAKPVTRAEDILEDYILPTNQTSKEQDLSDEERELLSALITPLGIEKLAMQLNQPISKISVLISCMELRGQIKNINGVIYPSK</sequence>
<evidence type="ECO:0000259" key="2">
    <source>
        <dbReference type="Pfam" id="PF02481"/>
    </source>
</evidence>
<feature type="domain" description="Smf/DprA SLOG" evidence="2">
    <location>
        <begin position="82"/>
        <end position="290"/>
    </location>
</feature>
<dbReference type="NCBIfam" id="TIGR00732">
    <property type="entry name" value="dprA"/>
    <property type="match status" value="1"/>
</dbReference>
<dbReference type="STRING" id="1618345.UT18_C0007G0077"/>
<dbReference type="AlphaFoldDB" id="A0A0G0PZH4"/>
<gene>
    <name evidence="3" type="ORF">UT18_C0007G0077</name>
</gene>